<name>A0AAW0HIB9_MYOGA</name>
<protein>
    <submittedName>
        <fullName evidence="2">Uncharacterized protein</fullName>
    </submittedName>
</protein>
<dbReference type="EMBL" id="JBBHLL010000476">
    <property type="protein sequence ID" value="KAK7802121.1"/>
    <property type="molecule type" value="Genomic_DNA"/>
</dbReference>
<proteinExistence type="predicted"/>
<dbReference type="Proteomes" id="UP001488838">
    <property type="component" value="Unassembled WGS sequence"/>
</dbReference>
<comment type="caution">
    <text evidence="2">The sequence shown here is derived from an EMBL/GenBank/DDBJ whole genome shotgun (WGS) entry which is preliminary data.</text>
</comment>
<sequence>MGVTLSYRFEQLSCLAAHSQHNLHAEAGGKETPWNYLWGLRGREHRTSSSLEERQISKNPVSQETRADR</sequence>
<evidence type="ECO:0000256" key="1">
    <source>
        <dbReference type="SAM" id="MobiDB-lite"/>
    </source>
</evidence>
<evidence type="ECO:0000313" key="2">
    <source>
        <dbReference type="EMBL" id="KAK7802121.1"/>
    </source>
</evidence>
<feature type="compositionally biased region" description="Polar residues" evidence="1">
    <location>
        <begin position="57"/>
        <end position="69"/>
    </location>
</feature>
<accession>A0AAW0HIB9</accession>
<dbReference type="AlphaFoldDB" id="A0AAW0HIB9"/>
<organism evidence="2 3">
    <name type="scientific">Myodes glareolus</name>
    <name type="common">Bank vole</name>
    <name type="synonym">Clethrionomys glareolus</name>
    <dbReference type="NCBI Taxonomy" id="447135"/>
    <lineage>
        <taxon>Eukaryota</taxon>
        <taxon>Metazoa</taxon>
        <taxon>Chordata</taxon>
        <taxon>Craniata</taxon>
        <taxon>Vertebrata</taxon>
        <taxon>Euteleostomi</taxon>
        <taxon>Mammalia</taxon>
        <taxon>Eutheria</taxon>
        <taxon>Euarchontoglires</taxon>
        <taxon>Glires</taxon>
        <taxon>Rodentia</taxon>
        <taxon>Myomorpha</taxon>
        <taxon>Muroidea</taxon>
        <taxon>Cricetidae</taxon>
        <taxon>Arvicolinae</taxon>
        <taxon>Myodes</taxon>
    </lineage>
</organism>
<reference evidence="2 3" key="1">
    <citation type="journal article" date="2023" name="bioRxiv">
        <title>Conserved and derived expression patterns and positive selection on dental genes reveal complex evolutionary context of ever-growing rodent molars.</title>
        <authorList>
            <person name="Calamari Z.T."/>
            <person name="Song A."/>
            <person name="Cohen E."/>
            <person name="Akter M."/>
            <person name="Roy R.D."/>
            <person name="Hallikas O."/>
            <person name="Christensen M.M."/>
            <person name="Li P."/>
            <person name="Marangoni P."/>
            <person name="Jernvall J."/>
            <person name="Klein O.D."/>
        </authorList>
    </citation>
    <scope>NUCLEOTIDE SEQUENCE [LARGE SCALE GENOMIC DNA]</scope>
    <source>
        <strain evidence="2">V071</strain>
    </source>
</reference>
<gene>
    <name evidence="2" type="ORF">U0070_017455</name>
</gene>
<keyword evidence="3" id="KW-1185">Reference proteome</keyword>
<evidence type="ECO:0000313" key="3">
    <source>
        <dbReference type="Proteomes" id="UP001488838"/>
    </source>
</evidence>
<feature type="region of interest" description="Disordered" evidence="1">
    <location>
        <begin position="46"/>
        <end position="69"/>
    </location>
</feature>
<feature type="compositionally biased region" description="Basic and acidic residues" evidence="1">
    <location>
        <begin position="46"/>
        <end position="56"/>
    </location>
</feature>